<accession>U5DL08</accession>
<evidence type="ECO:0000313" key="2">
    <source>
        <dbReference type="EMBL" id="ERN41249.1"/>
    </source>
</evidence>
<dbReference type="InterPro" id="IPR025587">
    <property type="entry name" value="DUF4351"/>
</dbReference>
<dbReference type="InParanoid" id="U5DL08"/>
<keyword evidence="3" id="KW-1185">Reference proteome</keyword>
<dbReference type="AlphaFoldDB" id="U5DL08"/>
<evidence type="ECO:0000259" key="1">
    <source>
        <dbReference type="Pfam" id="PF14261"/>
    </source>
</evidence>
<comment type="caution">
    <text evidence="2">The sequence shown here is derived from an EMBL/GenBank/DDBJ whole genome shotgun (WGS) entry which is preliminary data.</text>
</comment>
<organism evidence="2 3">
    <name type="scientific">Rubidibacter lacunae KORDI 51-2</name>
    <dbReference type="NCBI Taxonomy" id="582515"/>
    <lineage>
        <taxon>Bacteria</taxon>
        <taxon>Bacillati</taxon>
        <taxon>Cyanobacteriota</taxon>
        <taxon>Cyanophyceae</taxon>
        <taxon>Oscillatoriophycideae</taxon>
        <taxon>Chroococcales</taxon>
        <taxon>Aphanothecaceae</taxon>
        <taxon>Rubidibacter</taxon>
    </lineage>
</organism>
<name>U5DL08_9CHRO</name>
<reference evidence="2 3" key="1">
    <citation type="submission" date="2013-05" db="EMBL/GenBank/DDBJ databases">
        <title>Draft genome sequence of Rubidibacter lacunae KORDI 51-2.</title>
        <authorList>
            <person name="Choi D.H."/>
            <person name="Noh J.H."/>
            <person name="Kwon K.-K."/>
            <person name="Lee J.-H."/>
            <person name="Ryu J.-Y."/>
        </authorList>
    </citation>
    <scope>NUCLEOTIDE SEQUENCE [LARGE SCALE GENOMIC DNA]</scope>
    <source>
        <strain evidence="2 3">KORDI 51-2</strain>
    </source>
</reference>
<dbReference type="PANTHER" id="PTHR34613">
    <property type="entry name" value="SLL0800 PROTEIN"/>
    <property type="match status" value="1"/>
</dbReference>
<dbReference type="OrthoDB" id="508261at2"/>
<dbReference type="RefSeq" id="WP_022607187.1">
    <property type="nucleotide sequence ID" value="NZ_ASSJ01000051.1"/>
</dbReference>
<dbReference type="PATRIC" id="fig|582515.4.peg.2405"/>
<sequence>MSYDSVCKFIAENFTADITTWLLGEPVELVRLEPSELVSSPIYADTLVALEDRNLSLHIEFQVEPKPDIPFRMLDYAVRAIRRTPEKAVRQVVVYLRRSRSPLVRQTVSERDSTRHEFQVIRIWEEPSSRFRELPGLLPFAVLSETRDRERTLQQVSRQIEDIGDRGQRGDVAASTAILAGLVLDKDLIRNVLREDVMKESVVYQDIVATAEERGRQKEGLSFASRMLKRRFGELPPEIVQKVEGLSLASLEQLGEALFDLSDRAALATWLQEHQ</sequence>
<dbReference type="PANTHER" id="PTHR34613:SF1">
    <property type="entry name" value="SLL6017 PROTEIN"/>
    <property type="match status" value="1"/>
</dbReference>
<dbReference type="EMBL" id="ASSJ01000051">
    <property type="protein sequence ID" value="ERN41249.1"/>
    <property type="molecule type" value="Genomic_DNA"/>
</dbReference>
<dbReference type="Proteomes" id="UP000016960">
    <property type="component" value="Unassembled WGS sequence"/>
</dbReference>
<gene>
    <name evidence="2" type="ORF">KR51_00021370</name>
</gene>
<dbReference type="eggNOG" id="COG5464">
    <property type="taxonomic scope" value="Bacteria"/>
</dbReference>
<evidence type="ECO:0000313" key="3">
    <source>
        <dbReference type="Proteomes" id="UP000016960"/>
    </source>
</evidence>
<dbReference type="Pfam" id="PF14261">
    <property type="entry name" value="DUF4351"/>
    <property type="match status" value="1"/>
</dbReference>
<protein>
    <recommendedName>
        <fullName evidence="1">DUF4351 domain-containing protein</fullName>
    </recommendedName>
</protein>
<dbReference type="STRING" id="582515.KR51_00021370"/>
<proteinExistence type="predicted"/>
<feature type="domain" description="DUF4351" evidence="1">
    <location>
        <begin position="213"/>
        <end position="271"/>
    </location>
</feature>